<sequence length="411" mass="47256">MSQFPIVLIPPSIERVRSALPPREPFAETPPEKPGFAPQKLNTSVLAIETVVAVPVVSIISQGQSGLWWFLFLVAIGAIVTHAWHQLNTYPQRKLEHNRKVAAYPGNLESYNRRKQEYEQIAKEALSPERVAEFRYKLLLQVLSQTVPHDGAGSLATVGNAEAQFGRYLNCYFPNKIHKRLTLQIPDFEYPYTPDFAYIDRELNLYIDIELDEPYVYQTGEPTHYLGAWKDNNRDRFFINRGWVVIRFSEEQVICYPDSCCKTIAQVIAQITGNEFILKEFSSVLDLQPVRQWTEVEAAEMAASRKRDNYQYPNPSSHSKPAVLDSTRPVSEEVVVRTSQKDAPQKTRKTSRSLRRNFHRFLTSQPDMTDLSEAKKIYLDNLASQSTGRGKWVRNNRAKAESFLKDWKIND</sequence>
<gene>
    <name evidence="2" type="ORF">AB0756_39230</name>
</gene>
<protein>
    <recommendedName>
        <fullName evidence="4">DUF559 domain-containing protein</fullName>
    </recommendedName>
</protein>
<dbReference type="Gene3D" id="3.40.960.10">
    <property type="entry name" value="VSR Endonuclease"/>
    <property type="match status" value="1"/>
</dbReference>
<feature type="compositionally biased region" description="Basic and acidic residues" evidence="1">
    <location>
        <begin position="330"/>
        <end position="345"/>
    </location>
</feature>
<evidence type="ECO:0000313" key="2">
    <source>
        <dbReference type="EMBL" id="MFL9823077.1"/>
    </source>
</evidence>
<organism evidence="2 3">
    <name type="scientific">Tolypothrix campylonemoides VB511288_2</name>
    <dbReference type="NCBI Taxonomy" id="3232311"/>
    <lineage>
        <taxon>Bacteria</taxon>
        <taxon>Bacillati</taxon>
        <taxon>Cyanobacteriota</taxon>
        <taxon>Cyanophyceae</taxon>
        <taxon>Nostocales</taxon>
        <taxon>Tolypothrichaceae</taxon>
        <taxon>Tolypothrix</taxon>
    </lineage>
</organism>
<evidence type="ECO:0000313" key="3">
    <source>
        <dbReference type="Proteomes" id="UP001629223"/>
    </source>
</evidence>
<keyword evidence="3" id="KW-1185">Reference proteome</keyword>
<dbReference type="Proteomes" id="UP001629223">
    <property type="component" value="Unassembled WGS sequence"/>
</dbReference>
<dbReference type="RefSeq" id="WP_050046044.1">
    <property type="nucleotide sequence ID" value="NZ_JBFPMW010000024.1"/>
</dbReference>
<reference evidence="2 3" key="1">
    <citation type="submission" date="2024-07" db="EMBL/GenBank/DDBJ databases">
        <authorList>
            <person name="Tripathy S."/>
        </authorList>
    </citation>
    <scope>NUCLEOTIDE SEQUENCE [LARGE SCALE GENOMIC DNA]</scope>
    <source>
        <strain evidence="2 3">VB511288_2</strain>
    </source>
</reference>
<feature type="compositionally biased region" description="Basic residues" evidence="1">
    <location>
        <begin position="346"/>
        <end position="355"/>
    </location>
</feature>
<proteinExistence type="predicted"/>
<evidence type="ECO:0000256" key="1">
    <source>
        <dbReference type="SAM" id="MobiDB-lite"/>
    </source>
</evidence>
<feature type="region of interest" description="Disordered" evidence="1">
    <location>
        <begin position="304"/>
        <end position="355"/>
    </location>
</feature>
<name>A0ABW8XNG8_9CYAN</name>
<dbReference type="EMBL" id="JBFPMW010000024">
    <property type="protein sequence ID" value="MFL9823077.1"/>
    <property type="molecule type" value="Genomic_DNA"/>
</dbReference>
<evidence type="ECO:0008006" key="4">
    <source>
        <dbReference type="Google" id="ProtNLM"/>
    </source>
</evidence>
<comment type="caution">
    <text evidence="2">The sequence shown here is derived from an EMBL/GenBank/DDBJ whole genome shotgun (WGS) entry which is preliminary data.</text>
</comment>
<accession>A0ABW8XNG8</accession>